<organism evidence="4">
    <name type="scientific">human gut metagenome</name>
    <dbReference type="NCBI Taxonomy" id="408170"/>
    <lineage>
        <taxon>unclassified sequences</taxon>
        <taxon>metagenomes</taxon>
        <taxon>organismal metagenomes</taxon>
    </lineage>
</organism>
<dbReference type="EMBL" id="AJWY01008829">
    <property type="protein sequence ID" value="EKC60110.1"/>
    <property type="molecule type" value="Genomic_DNA"/>
</dbReference>
<evidence type="ECO:0000259" key="3">
    <source>
        <dbReference type="Pfam" id="PF00465"/>
    </source>
</evidence>
<dbReference type="Pfam" id="PF00465">
    <property type="entry name" value="Fe-ADH"/>
    <property type="match status" value="1"/>
</dbReference>
<dbReference type="GO" id="GO:0046872">
    <property type="term" value="F:metal ion binding"/>
    <property type="evidence" value="ECO:0007669"/>
    <property type="project" value="InterPro"/>
</dbReference>
<evidence type="ECO:0000256" key="1">
    <source>
        <dbReference type="ARBA" id="ARBA00007358"/>
    </source>
</evidence>
<sequence>MFFGNGKRKDIEKYIDEIGGKNGVLVCGKSFEKNGVADEFVKMSGGKIKAVFSDVRPNPTTDNVDDCVKIMREIKADFAVALGGGSPMDCCKAASAIAKGNDKIRSYHSEGKKINKDEAIPMIAVTTTSGT</sequence>
<feature type="domain" description="Alcohol dehydrogenase iron-type/glycerol dehydrogenase GldA" evidence="3">
    <location>
        <begin position="2"/>
        <end position="131"/>
    </location>
</feature>
<dbReference type="PANTHER" id="PTHR11496:SF102">
    <property type="entry name" value="ALCOHOL DEHYDROGENASE 4"/>
    <property type="match status" value="1"/>
</dbReference>
<dbReference type="FunFam" id="3.40.50.1970:FF:000003">
    <property type="entry name" value="Alcohol dehydrogenase, iron-containing"/>
    <property type="match status" value="1"/>
</dbReference>
<dbReference type="InterPro" id="IPR039697">
    <property type="entry name" value="Alcohol_dehydrogenase_Fe"/>
</dbReference>
<evidence type="ECO:0000313" key="4">
    <source>
        <dbReference type="EMBL" id="EKC60110.1"/>
    </source>
</evidence>
<dbReference type="PANTHER" id="PTHR11496">
    <property type="entry name" value="ALCOHOL DEHYDROGENASE"/>
    <property type="match status" value="1"/>
</dbReference>
<protein>
    <submittedName>
        <fullName evidence="4">Iron-containing alcohol dehydrogenase</fullName>
    </submittedName>
</protein>
<keyword evidence="2" id="KW-0560">Oxidoreductase</keyword>
<dbReference type="SUPFAM" id="SSF56796">
    <property type="entry name" value="Dehydroquinate synthase-like"/>
    <property type="match status" value="1"/>
</dbReference>
<dbReference type="InterPro" id="IPR001670">
    <property type="entry name" value="ADH_Fe/GldA"/>
</dbReference>
<accession>K1T228</accession>
<gene>
    <name evidence="4" type="ORF">LEA_13037</name>
</gene>
<reference evidence="4" key="1">
    <citation type="journal article" date="2013" name="Environ. Microbiol.">
        <title>Microbiota from the distal guts of lean and obese adolescents exhibit partial functional redundancy besides clear differences in community structure.</title>
        <authorList>
            <person name="Ferrer M."/>
            <person name="Ruiz A."/>
            <person name="Lanza F."/>
            <person name="Haange S.B."/>
            <person name="Oberbach A."/>
            <person name="Till H."/>
            <person name="Bargiela R."/>
            <person name="Campoy C."/>
            <person name="Segura M.T."/>
            <person name="Richter M."/>
            <person name="von Bergen M."/>
            <person name="Seifert J."/>
            <person name="Suarez A."/>
        </authorList>
    </citation>
    <scope>NUCLEOTIDE SEQUENCE</scope>
</reference>
<name>K1T228_9ZZZZ</name>
<feature type="non-terminal residue" evidence="4">
    <location>
        <position position="131"/>
    </location>
</feature>
<dbReference type="GO" id="GO:0004022">
    <property type="term" value="F:alcohol dehydrogenase (NAD+) activity"/>
    <property type="evidence" value="ECO:0007669"/>
    <property type="project" value="TreeGrafter"/>
</dbReference>
<proteinExistence type="inferred from homology"/>
<comment type="similarity">
    <text evidence="1">Belongs to the iron-containing alcohol dehydrogenase family.</text>
</comment>
<dbReference type="AlphaFoldDB" id="K1T228"/>
<evidence type="ECO:0000256" key="2">
    <source>
        <dbReference type="ARBA" id="ARBA00023002"/>
    </source>
</evidence>
<dbReference type="Gene3D" id="3.40.50.1970">
    <property type="match status" value="1"/>
</dbReference>
<comment type="caution">
    <text evidence="4">The sequence shown here is derived from an EMBL/GenBank/DDBJ whole genome shotgun (WGS) entry which is preliminary data.</text>
</comment>